<dbReference type="RefSeq" id="WP_267164285.1">
    <property type="nucleotide sequence ID" value="NZ_CP112973.1"/>
</dbReference>
<reference evidence="2" key="3">
    <citation type="submission" date="2024-09" db="EMBL/GenBank/DDBJ databases">
        <authorList>
            <person name="Sun Q."/>
        </authorList>
    </citation>
    <scope>NUCLEOTIDE SEQUENCE</scope>
    <source>
        <strain evidence="2">CGMCC 1.12553</strain>
    </source>
</reference>
<proteinExistence type="predicted"/>
<evidence type="ECO:0000256" key="1">
    <source>
        <dbReference type="SAM" id="Phobius"/>
    </source>
</evidence>
<reference evidence="2" key="1">
    <citation type="journal article" date="2014" name="Int. J. Syst. Evol. Microbiol.">
        <title>Complete genome sequence of Corynebacterium casei LMG S-19264T (=DSM 44701T), isolated from a smear-ripened cheese.</title>
        <authorList>
            <consortium name="US DOE Joint Genome Institute (JGI-PGF)"/>
            <person name="Walter F."/>
            <person name="Albersmeier A."/>
            <person name="Kalinowski J."/>
            <person name="Ruckert C."/>
        </authorList>
    </citation>
    <scope>NUCLEOTIDE SEQUENCE [LARGE SCALE GENOMIC DNA]</scope>
    <source>
        <strain evidence="2">CGMCC 1.12553</strain>
    </source>
</reference>
<organism evidence="2 4">
    <name type="scientific">Halovenus salina</name>
    <dbReference type="NCBI Taxonomy" id="1510225"/>
    <lineage>
        <taxon>Archaea</taxon>
        <taxon>Methanobacteriati</taxon>
        <taxon>Methanobacteriota</taxon>
        <taxon>Stenosarchaea group</taxon>
        <taxon>Halobacteria</taxon>
        <taxon>Halobacteriales</taxon>
        <taxon>Haloarculaceae</taxon>
        <taxon>Halovenus</taxon>
    </lineage>
</organism>
<dbReference type="GeneID" id="76632192"/>
<keyword evidence="1" id="KW-1133">Transmembrane helix</keyword>
<dbReference type="EMBL" id="JBHSZI010000007">
    <property type="protein sequence ID" value="MFC7060252.1"/>
    <property type="molecule type" value="Genomic_DNA"/>
</dbReference>
<evidence type="ECO:0008006" key="5">
    <source>
        <dbReference type="Google" id="ProtNLM"/>
    </source>
</evidence>
<dbReference type="Proteomes" id="UP001596445">
    <property type="component" value="Unassembled WGS sequence"/>
</dbReference>
<evidence type="ECO:0000313" key="4">
    <source>
        <dbReference type="Proteomes" id="UP001596445"/>
    </source>
</evidence>
<dbReference type="EMBL" id="JBHSZI010000006">
    <property type="protein sequence ID" value="MFC7060099.1"/>
    <property type="molecule type" value="Genomic_DNA"/>
</dbReference>
<dbReference type="AlphaFoldDB" id="A0ABD5W8K7"/>
<protein>
    <recommendedName>
        <fullName evidence="5">RING-type E3 ubiquitin transferase</fullName>
    </recommendedName>
</protein>
<gene>
    <name evidence="2" type="ORF">ACFQQG_20175</name>
    <name evidence="3" type="ORF">ACFQQG_21210</name>
</gene>
<reference evidence="4" key="2">
    <citation type="journal article" date="2019" name="Int. J. Syst. Evol. Microbiol.">
        <title>The Global Catalogue of Microorganisms (GCM) 10K type strain sequencing project: providing services to taxonomists for standard genome sequencing and annotation.</title>
        <authorList>
            <consortium name="The Broad Institute Genomics Platform"/>
            <consortium name="The Broad Institute Genome Sequencing Center for Infectious Disease"/>
            <person name="Wu L."/>
            <person name="Ma J."/>
        </authorList>
    </citation>
    <scope>NUCLEOTIDE SEQUENCE [LARGE SCALE GENOMIC DNA]</scope>
    <source>
        <strain evidence="4">JCM 30072</strain>
    </source>
</reference>
<feature type="transmembrane region" description="Helical" evidence="1">
    <location>
        <begin position="151"/>
        <end position="172"/>
    </location>
</feature>
<evidence type="ECO:0000313" key="3">
    <source>
        <dbReference type="EMBL" id="MFC7060252.1"/>
    </source>
</evidence>
<accession>A0ABD5W8K7</accession>
<keyword evidence="1" id="KW-0812">Transmembrane</keyword>
<name>A0ABD5W8K7_9EURY</name>
<evidence type="ECO:0000313" key="2">
    <source>
        <dbReference type="EMBL" id="MFC7060099.1"/>
    </source>
</evidence>
<sequence length="173" mass="19138">MPASQEVTMFEGLTFRVEPVEKPDPVYFTDQAPEFEVTIENDGSEYDFDGDSEFSWSITTDPTQIVHEGTRQFGPLEDGDTETVIIGNKLLAYEGHGTVGIGAAGASGSEDGFRTLRPGRSPSYDPAYSFSVWDRSHYKASIRNPKRLQKALIFTSIVLILFAFIQLLIAGFT</sequence>
<comment type="caution">
    <text evidence="2">The sequence shown here is derived from an EMBL/GenBank/DDBJ whole genome shotgun (WGS) entry which is preliminary data.</text>
</comment>
<keyword evidence="1" id="KW-0472">Membrane</keyword>
<keyword evidence="4" id="KW-1185">Reference proteome</keyword>